<evidence type="ECO:0000256" key="1">
    <source>
        <dbReference type="ARBA" id="ARBA00011975"/>
    </source>
</evidence>
<dbReference type="InterPro" id="IPR001525">
    <property type="entry name" value="C5_MeTfrase"/>
</dbReference>
<dbReference type="PROSITE" id="PS51679">
    <property type="entry name" value="SAM_MT_C5"/>
    <property type="match status" value="1"/>
</dbReference>
<dbReference type="Gene3D" id="3.40.50.150">
    <property type="entry name" value="Vaccinia Virus protein VP39"/>
    <property type="match status" value="1"/>
</dbReference>
<evidence type="ECO:0000313" key="5">
    <source>
        <dbReference type="EMBL" id="KKM37617.1"/>
    </source>
</evidence>
<dbReference type="GO" id="GO:0044027">
    <property type="term" value="P:negative regulation of gene expression via chromosomal CpG island methylation"/>
    <property type="evidence" value="ECO:0007669"/>
    <property type="project" value="TreeGrafter"/>
</dbReference>
<keyword evidence="2" id="KW-0489">Methyltransferase</keyword>
<dbReference type="InterPro" id="IPR050390">
    <property type="entry name" value="C5-Methyltransferase"/>
</dbReference>
<reference evidence="5" key="1">
    <citation type="journal article" date="2015" name="Nature">
        <title>Complex archaea that bridge the gap between prokaryotes and eukaryotes.</title>
        <authorList>
            <person name="Spang A."/>
            <person name="Saw J.H."/>
            <person name="Jorgensen S.L."/>
            <person name="Zaremba-Niedzwiedzka K."/>
            <person name="Martijn J."/>
            <person name="Lind A.E."/>
            <person name="van Eijk R."/>
            <person name="Schleper C."/>
            <person name="Guy L."/>
            <person name="Ettema T.J."/>
        </authorList>
    </citation>
    <scope>NUCLEOTIDE SEQUENCE</scope>
</reference>
<dbReference type="AlphaFoldDB" id="A0A0F9LLZ7"/>
<dbReference type="EMBL" id="LAZR01012124">
    <property type="protein sequence ID" value="KKM37617.1"/>
    <property type="molecule type" value="Genomic_DNA"/>
</dbReference>
<dbReference type="GO" id="GO:0003677">
    <property type="term" value="F:DNA binding"/>
    <property type="evidence" value="ECO:0007669"/>
    <property type="project" value="TreeGrafter"/>
</dbReference>
<evidence type="ECO:0000256" key="2">
    <source>
        <dbReference type="ARBA" id="ARBA00022603"/>
    </source>
</evidence>
<sequence>MKFAELFAGIGGFGLGLERAGHECILQVENDPYCQRVLEKHWPDVRRIADVKEVTADDCKEADAIVGGFPCQPVSLAGRRQAQADPRWLWPWFAGLVDDVRPPYVVVENVPGLLSAGMGEVLGDLSALGYDAEWYRIAAETVGAPHLRWRIFI</sequence>
<dbReference type="GO" id="GO:0032259">
    <property type="term" value="P:methylation"/>
    <property type="evidence" value="ECO:0007669"/>
    <property type="project" value="UniProtKB-KW"/>
</dbReference>
<dbReference type="NCBIfam" id="TIGR00675">
    <property type="entry name" value="dcm"/>
    <property type="match status" value="1"/>
</dbReference>
<accession>A0A0F9LLZ7</accession>
<name>A0A0F9LLZ7_9ZZZZ</name>
<gene>
    <name evidence="5" type="ORF">LCGC14_1564720</name>
</gene>
<comment type="caution">
    <text evidence="5">The sequence shown here is derived from an EMBL/GenBank/DDBJ whole genome shotgun (WGS) entry which is preliminary data.</text>
</comment>
<feature type="non-terminal residue" evidence="5">
    <location>
        <position position="153"/>
    </location>
</feature>
<dbReference type="GO" id="GO:0005634">
    <property type="term" value="C:nucleus"/>
    <property type="evidence" value="ECO:0007669"/>
    <property type="project" value="TreeGrafter"/>
</dbReference>
<dbReference type="Pfam" id="PF00145">
    <property type="entry name" value="DNA_methylase"/>
    <property type="match status" value="1"/>
</dbReference>
<dbReference type="PANTHER" id="PTHR10629:SF52">
    <property type="entry name" value="DNA (CYTOSINE-5)-METHYLTRANSFERASE 1"/>
    <property type="match status" value="1"/>
</dbReference>
<organism evidence="5">
    <name type="scientific">marine sediment metagenome</name>
    <dbReference type="NCBI Taxonomy" id="412755"/>
    <lineage>
        <taxon>unclassified sequences</taxon>
        <taxon>metagenomes</taxon>
        <taxon>ecological metagenomes</taxon>
    </lineage>
</organism>
<dbReference type="PANTHER" id="PTHR10629">
    <property type="entry name" value="CYTOSINE-SPECIFIC METHYLTRANSFERASE"/>
    <property type="match status" value="1"/>
</dbReference>
<dbReference type="InterPro" id="IPR029063">
    <property type="entry name" value="SAM-dependent_MTases_sf"/>
</dbReference>
<evidence type="ECO:0000256" key="3">
    <source>
        <dbReference type="ARBA" id="ARBA00022679"/>
    </source>
</evidence>
<keyword evidence="4" id="KW-0949">S-adenosyl-L-methionine</keyword>
<dbReference type="SUPFAM" id="SSF53335">
    <property type="entry name" value="S-adenosyl-L-methionine-dependent methyltransferases"/>
    <property type="match status" value="1"/>
</dbReference>
<evidence type="ECO:0000256" key="4">
    <source>
        <dbReference type="ARBA" id="ARBA00022691"/>
    </source>
</evidence>
<dbReference type="EC" id="2.1.1.37" evidence="1"/>
<dbReference type="PRINTS" id="PR00105">
    <property type="entry name" value="C5METTRFRASE"/>
</dbReference>
<protein>
    <recommendedName>
        <fullName evidence="1">DNA (cytosine-5-)-methyltransferase</fullName>
        <ecNumber evidence="1">2.1.1.37</ecNumber>
    </recommendedName>
</protein>
<proteinExistence type="predicted"/>
<dbReference type="GO" id="GO:0003886">
    <property type="term" value="F:DNA (cytosine-5-)-methyltransferase activity"/>
    <property type="evidence" value="ECO:0007669"/>
    <property type="project" value="UniProtKB-EC"/>
</dbReference>
<keyword evidence="3" id="KW-0808">Transferase</keyword>